<dbReference type="CDD" id="cd02440">
    <property type="entry name" value="AdoMet_MTases"/>
    <property type="match status" value="1"/>
</dbReference>
<dbReference type="STRING" id="561176.SAMN04488561_0241"/>
<keyword evidence="2 6" id="KW-0808">Transferase</keyword>
<keyword evidence="4" id="KW-0472">Membrane</keyword>
<organism evidence="6 7">
    <name type="scientific">Jiangella alba</name>
    <dbReference type="NCBI Taxonomy" id="561176"/>
    <lineage>
        <taxon>Bacteria</taxon>
        <taxon>Bacillati</taxon>
        <taxon>Actinomycetota</taxon>
        <taxon>Actinomycetes</taxon>
        <taxon>Jiangellales</taxon>
        <taxon>Jiangellaceae</taxon>
        <taxon>Jiangella</taxon>
    </lineage>
</organism>
<dbReference type="InterPro" id="IPR029063">
    <property type="entry name" value="SAM-dependent_MTases_sf"/>
</dbReference>
<dbReference type="Proteomes" id="UP000181980">
    <property type="component" value="Unassembled WGS sequence"/>
</dbReference>
<sequence length="378" mass="40557">MFRKTGPMPPHALAGHLRHGLAAAVLVKLAFVAVLLLLPSGLLVLGVAHGVLLIVVVAAATLALLARRRSRGRDHWEAMYSGRPDWDVGHPQPAFRALADDGAIRGRVLDAGCGTGEHVLMCAARGLDATGVDVAPTALRTATEKAAGRGLTARFLRRDARELAGLGETFGTVLDCGLLHTFDDTGRAAYVAAVRAVLEPGGRWFVLCFSDLQPGESGPRRYGRDELAAVFATGWRVDRLERTRLDSPRDPGGLHGWLVALTKDDAPGATARADVATATPERYLRRLCDHAEAIAGRDLGAHHRPGRAHPRVLRVDRDGSEATLTLTAGRCTLRAGAGTLAVVVEAPAEDELRQLQDLLARDLERFGRRDGLTVEWSR</sequence>
<dbReference type="GO" id="GO:0032259">
    <property type="term" value="P:methylation"/>
    <property type="evidence" value="ECO:0007669"/>
    <property type="project" value="UniProtKB-KW"/>
</dbReference>
<dbReference type="Gene3D" id="3.40.50.150">
    <property type="entry name" value="Vaccinia Virus protein VP39"/>
    <property type="match status" value="1"/>
</dbReference>
<feature type="domain" description="Methyltransferase" evidence="5">
    <location>
        <begin position="108"/>
        <end position="202"/>
    </location>
</feature>
<dbReference type="Gene3D" id="3.30.310.50">
    <property type="entry name" value="Alpha-D-phosphohexomutase, C-terminal domain"/>
    <property type="match status" value="1"/>
</dbReference>
<dbReference type="InterPro" id="IPR041698">
    <property type="entry name" value="Methyltransf_25"/>
</dbReference>
<dbReference type="EMBL" id="FNUC01000001">
    <property type="protein sequence ID" value="SED67739.1"/>
    <property type="molecule type" value="Genomic_DNA"/>
</dbReference>
<dbReference type="SUPFAM" id="SSF53335">
    <property type="entry name" value="S-adenosyl-L-methionine-dependent methyltransferases"/>
    <property type="match status" value="1"/>
</dbReference>
<keyword evidence="4" id="KW-0812">Transmembrane</keyword>
<dbReference type="InterPro" id="IPR014543">
    <property type="entry name" value="UCP028291"/>
</dbReference>
<dbReference type="Pfam" id="PF09981">
    <property type="entry name" value="DUF2218"/>
    <property type="match status" value="1"/>
</dbReference>
<evidence type="ECO:0000313" key="6">
    <source>
        <dbReference type="EMBL" id="SED67739.1"/>
    </source>
</evidence>
<keyword evidence="1 6" id="KW-0489">Methyltransferase</keyword>
<dbReference type="AlphaFoldDB" id="A0A1H5CLT7"/>
<dbReference type="Pfam" id="PF13649">
    <property type="entry name" value="Methyltransf_25"/>
    <property type="match status" value="1"/>
</dbReference>
<reference evidence="7" key="1">
    <citation type="submission" date="2016-10" db="EMBL/GenBank/DDBJ databases">
        <authorList>
            <person name="Varghese N."/>
            <person name="Submissions S."/>
        </authorList>
    </citation>
    <scope>NUCLEOTIDE SEQUENCE [LARGE SCALE GENOMIC DNA]</scope>
    <source>
        <strain evidence="7">DSM 45237</strain>
    </source>
</reference>
<evidence type="ECO:0000256" key="1">
    <source>
        <dbReference type="ARBA" id="ARBA00022603"/>
    </source>
</evidence>
<evidence type="ECO:0000256" key="3">
    <source>
        <dbReference type="ARBA" id="ARBA00022691"/>
    </source>
</evidence>
<protein>
    <submittedName>
        <fullName evidence="6">Methyltransferase domain-containing protein</fullName>
    </submittedName>
</protein>
<accession>A0A1H5CLT7</accession>
<evidence type="ECO:0000256" key="4">
    <source>
        <dbReference type="SAM" id="Phobius"/>
    </source>
</evidence>
<keyword evidence="3" id="KW-0949">S-adenosyl-L-methionine</keyword>
<evidence type="ECO:0000259" key="5">
    <source>
        <dbReference type="Pfam" id="PF13649"/>
    </source>
</evidence>
<dbReference type="GO" id="GO:0008168">
    <property type="term" value="F:methyltransferase activity"/>
    <property type="evidence" value="ECO:0007669"/>
    <property type="project" value="UniProtKB-KW"/>
</dbReference>
<keyword evidence="7" id="KW-1185">Reference proteome</keyword>
<evidence type="ECO:0000256" key="2">
    <source>
        <dbReference type="ARBA" id="ARBA00022679"/>
    </source>
</evidence>
<dbReference type="PANTHER" id="PTHR43464">
    <property type="entry name" value="METHYLTRANSFERASE"/>
    <property type="match status" value="1"/>
</dbReference>
<keyword evidence="4" id="KW-1133">Transmembrane helix</keyword>
<evidence type="ECO:0000313" key="7">
    <source>
        <dbReference type="Proteomes" id="UP000181980"/>
    </source>
</evidence>
<gene>
    <name evidence="6" type="ORF">SAMN04488561_0241</name>
</gene>
<name>A0A1H5CLT7_9ACTN</name>
<dbReference type="PANTHER" id="PTHR43464:SF19">
    <property type="entry name" value="UBIQUINONE BIOSYNTHESIS O-METHYLTRANSFERASE, MITOCHONDRIAL"/>
    <property type="match status" value="1"/>
</dbReference>
<feature type="transmembrane region" description="Helical" evidence="4">
    <location>
        <begin position="21"/>
        <end position="38"/>
    </location>
</feature>
<proteinExistence type="predicted"/>
<feature type="transmembrane region" description="Helical" evidence="4">
    <location>
        <begin position="44"/>
        <end position="66"/>
    </location>
</feature>